<dbReference type="InterPro" id="IPR015422">
    <property type="entry name" value="PyrdxlP-dep_Trfase_small"/>
</dbReference>
<dbReference type="GO" id="GO:0006351">
    <property type="term" value="P:DNA-templated transcription"/>
    <property type="evidence" value="ECO:0007669"/>
    <property type="project" value="InterPro"/>
</dbReference>
<protein>
    <recommendedName>
        <fullName evidence="7">RNA polymerase Rpb1 domain-containing protein</fullName>
    </recommendedName>
</protein>
<keyword evidence="3" id="KW-0028">Amino-acid biosynthesis</keyword>
<keyword evidence="9" id="KW-1185">Reference proteome</keyword>
<keyword evidence="4" id="KW-0808">Transferase</keyword>
<evidence type="ECO:0000256" key="3">
    <source>
        <dbReference type="ARBA" id="ARBA00022605"/>
    </source>
</evidence>
<accession>A0AAD2A126</accession>
<dbReference type="AlphaFoldDB" id="A0AAD2A126"/>
<dbReference type="GO" id="GO:0003899">
    <property type="term" value="F:DNA-directed RNA polymerase activity"/>
    <property type="evidence" value="ECO:0007669"/>
    <property type="project" value="InterPro"/>
</dbReference>
<comment type="pathway">
    <text evidence="6">Amino-acid biosynthesis.</text>
</comment>
<dbReference type="GO" id="GO:0004648">
    <property type="term" value="F:O-phospho-L-serine:2-oxoglutarate aminotransferase activity"/>
    <property type="evidence" value="ECO:0007669"/>
    <property type="project" value="InterPro"/>
</dbReference>
<dbReference type="EMBL" id="OU503050">
    <property type="protein sequence ID" value="CAI9776955.1"/>
    <property type="molecule type" value="Genomic_DNA"/>
</dbReference>
<sequence>MAAAAAAAARVVGCGGFRRGIGNVDKSVGDNNATFEYLKDVTSDFDTNTWPCLGVISNDLIQFLYGEDGMDAVWIESQPLKSLKLKKSGFNNMYRYEIDDPDWSPSYMLPEAVEDLKTISEIRSVFDAEVGFDWKCATKYPCNARLQDPRCSPCFGIYMCGLVFEDLIAQRGLKEKKNVKRTHILYDTMMGANGSLGVPWKRVKQPRSKWFFRCPVEKSVRSLMNVPFTLAKLELEAEFVKEAAKEKMM</sequence>
<evidence type="ECO:0000256" key="2">
    <source>
        <dbReference type="ARBA" id="ARBA00022576"/>
    </source>
</evidence>
<dbReference type="PANTHER" id="PTHR43247">
    <property type="entry name" value="PHOSPHOSERINE AMINOTRANSFERASE"/>
    <property type="match status" value="1"/>
</dbReference>
<evidence type="ECO:0000259" key="7">
    <source>
        <dbReference type="Pfam" id="PF04992"/>
    </source>
</evidence>
<keyword evidence="5" id="KW-0663">Pyridoxal phosphate</keyword>
<dbReference type="SUPFAM" id="SSF64484">
    <property type="entry name" value="beta and beta-prime subunits of DNA dependent RNA-polymerase"/>
    <property type="match status" value="1"/>
</dbReference>
<dbReference type="Gene3D" id="3.90.1150.10">
    <property type="entry name" value="Aspartate Aminotransferase, domain 1"/>
    <property type="match status" value="1"/>
</dbReference>
<name>A0AAD2A126_9LAMI</name>
<reference evidence="8" key="1">
    <citation type="submission" date="2023-05" db="EMBL/GenBank/DDBJ databases">
        <authorList>
            <person name="Huff M."/>
        </authorList>
    </citation>
    <scope>NUCLEOTIDE SEQUENCE</scope>
</reference>
<dbReference type="PANTHER" id="PTHR43247:SF1">
    <property type="entry name" value="PHOSPHOSERINE AMINOTRANSFERASE"/>
    <property type="match status" value="1"/>
</dbReference>
<organism evidence="8 9">
    <name type="scientific">Fraxinus pennsylvanica</name>
    <dbReference type="NCBI Taxonomy" id="56036"/>
    <lineage>
        <taxon>Eukaryota</taxon>
        <taxon>Viridiplantae</taxon>
        <taxon>Streptophyta</taxon>
        <taxon>Embryophyta</taxon>
        <taxon>Tracheophyta</taxon>
        <taxon>Spermatophyta</taxon>
        <taxon>Magnoliopsida</taxon>
        <taxon>eudicotyledons</taxon>
        <taxon>Gunneridae</taxon>
        <taxon>Pentapetalae</taxon>
        <taxon>asterids</taxon>
        <taxon>lamiids</taxon>
        <taxon>Lamiales</taxon>
        <taxon>Oleaceae</taxon>
        <taxon>Oleeae</taxon>
        <taxon>Fraxinus</taxon>
    </lineage>
</organism>
<proteinExistence type="predicted"/>
<comment type="cofactor">
    <cofactor evidence="1">
        <name>pyridoxal 5'-phosphate</name>
        <dbReference type="ChEBI" id="CHEBI:597326"/>
    </cofactor>
</comment>
<evidence type="ECO:0000256" key="6">
    <source>
        <dbReference type="ARBA" id="ARBA00029440"/>
    </source>
</evidence>
<keyword evidence="2" id="KW-0032">Aminotransferase</keyword>
<dbReference type="GO" id="GO:0030170">
    <property type="term" value="F:pyridoxal phosphate binding"/>
    <property type="evidence" value="ECO:0007669"/>
    <property type="project" value="TreeGrafter"/>
</dbReference>
<feature type="domain" description="RNA polymerase Rpb1" evidence="7">
    <location>
        <begin position="70"/>
        <end position="130"/>
    </location>
</feature>
<evidence type="ECO:0000313" key="9">
    <source>
        <dbReference type="Proteomes" id="UP000834106"/>
    </source>
</evidence>
<evidence type="ECO:0000256" key="4">
    <source>
        <dbReference type="ARBA" id="ARBA00022679"/>
    </source>
</evidence>
<evidence type="ECO:0000313" key="8">
    <source>
        <dbReference type="EMBL" id="CAI9776955.1"/>
    </source>
</evidence>
<dbReference type="InterPro" id="IPR007075">
    <property type="entry name" value="RNA_pol_Rpb1_6"/>
</dbReference>
<dbReference type="Proteomes" id="UP000834106">
    <property type="component" value="Chromosome 15"/>
</dbReference>
<evidence type="ECO:0000256" key="5">
    <source>
        <dbReference type="ARBA" id="ARBA00022898"/>
    </source>
</evidence>
<dbReference type="GO" id="GO:0003677">
    <property type="term" value="F:DNA binding"/>
    <property type="evidence" value="ECO:0007669"/>
    <property type="project" value="InterPro"/>
</dbReference>
<dbReference type="GO" id="GO:0006564">
    <property type="term" value="P:L-serine biosynthetic process"/>
    <property type="evidence" value="ECO:0007669"/>
    <property type="project" value="InterPro"/>
</dbReference>
<dbReference type="InterPro" id="IPR015424">
    <property type="entry name" value="PyrdxlP-dep_Trfase"/>
</dbReference>
<dbReference type="Pfam" id="PF04992">
    <property type="entry name" value="RNA_pol_Rpb1_6"/>
    <property type="match status" value="1"/>
</dbReference>
<dbReference type="GO" id="GO:0009570">
    <property type="term" value="C:chloroplast stroma"/>
    <property type="evidence" value="ECO:0007669"/>
    <property type="project" value="TreeGrafter"/>
</dbReference>
<evidence type="ECO:0000256" key="1">
    <source>
        <dbReference type="ARBA" id="ARBA00001933"/>
    </source>
</evidence>
<dbReference type="SUPFAM" id="SSF53383">
    <property type="entry name" value="PLP-dependent transferases"/>
    <property type="match status" value="1"/>
</dbReference>
<dbReference type="InterPro" id="IPR022278">
    <property type="entry name" value="Pser_aminoTfrase"/>
</dbReference>
<gene>
    <name evidence="8" type="ORF">FPE_LOCUS24385</name>
</gene>